<evidence type="ECO:0000313" key="2">
    <source>
        <dbReference type="Proteomes" id="UP000287651"/>
    </source>
</evidence>
<name>A0A426ZHT8_ENSVE</name>
<sequence length="181" mass="20218">MSSTDAVRRAMCAKPREVTWPSVSSPLSQKDLCLLSHPRRNFTLVHTGDRLHTSHGRSFPRLKIHLSSSALEFTEATTRRRRKGKEAAPHDLEGLTGTVSSLRPQLMWVLWLLSVRGDSQPHLIPQAGKQMIWVSQQPWQILMVGSSSSKSRLCPSILGALPGFRSWSGKGGVSEFRRRSP</sequence>
<accession>A0A426ZHT8</accession>
<dbReference type="AlphaFoldDB" id="A0A426ZHT8"/>
<organism evidence="1 2">
    <name type="scientific">Ensete ventricosum</name>
    <name type="common">Abyssinian banana</name>
    <name type="synonym">Musa ensete</name>
    <dbReference type="NCBI Taxonomy" id="4639"/>
    <lineage>
        <taxon>Eukaryota</taxon>
        <taxon>Viridiplantae</taxon>
        <taxon>Streptophyta</taxon>
        <taxon>Embryophyta</taxon>
        <taxon>Tracheophyta</taxon>
        <taxon>Spermatophyta</taxon>
        <taxon>Magnoliopsida</taxon>
        <taxon>Liliopsida</taxon>
        <taxon>Zingiberales</taxon>
        <taxon>Musaceae</taxon>
        <taxon>Ensete</taxon>
    </lineage>
</organism>
<dbReference type="EMBL" id="AMZH03006554">
    <property type="protein sequence ID" value="RRT63547.1"/>
    <property type="molecule type" value="Genomic_DNA"/>
</dbReference>
<proteinExistence type="predicted"/>
<evidence type="ECO:0000313" key="1">
    <source>
        <dbReference type="EMBL" id="RRT63547.1"/>
    </source>
</evidence>
<comment type="caution">
    <text evidence="1">The sequence shown here is derived from an EMBL/GenBank/DDBJ whole genome shotgun (WGS) entry which is preliminary data.</text>
</comment>
<gene>
    <name evidence="1" type="ORF">B296_00020818</name>
</gene>
<dbReference type="Proteomes" id="UP000287651">
    <property type="component" value="Unassembled WGS sequence"/>
</dbReference>
<reference evidence="1 2" key="1">
    <citation type="journal article" date="2014" name="Agronomy (Basel)">
        <title>A Draft Genome Sequence for Ensete ventricosum, the Drought-Tolerant Tree Against Hunger.</title>
        <authorList>
            <person name="Harrison J."/>
            <person name="Moore K.A."/>
            <person name="Paszkiewicz K."/>
            <person name="Jones T."/>
            <person name="Grant M."/>
            <person name="Ambacheew D."/>
            <person name="Muzemil S."/>
            <person name="Studholme D.J."/>
        </authorList>
    </citation>
    <scope>NUCLEOTIDE SEQUENCE [LARGE SCALE GENOMIC DNA]</scope>
</reference>
<protein>
    <submittedName>
        <fullName evidence="1">Uncharacterized protein</fullName>
    </submittedName>
</protein>